<sequence>MNPFHFQFVPSPHPLGSPQFPMLPLEPPNSIHFGKIEMFVNTSENCRILLILQRQYIFFWLYILFHFFKLNKELEMLMMIKDGKVSLEDVKHGSNETYLPGFQEYLQDIRVNIESQ</sequence>
<dbReference type="EMBL" id="SDMP01000020">
    <property type="protein sequence ID" value="RYQ82927.1"/>
    <property type="molecule type" value="Genomic_DNA"/>
</dbReference>
<dbReference type="AlphaFoldDB" id="A0A444WZP5"/>
<proteinExistence type="predicted"/>
<evidence type="ECO:0000313" key="1">
    <source>
        <dbReference type="EMBL" id="RYQ82927.1"/>
    </source>
</evidence>
<organism evidence="1 2">
    <name type="scientific">Arachis hypogaea</name>
    <name type="common">Peanut</name>
    <dbReference type="NCBI Taxonomy" id="3818"/>
    <lineage>
        <taxon>Eukaryota</taxon>
        <taxon>Viridiplantae</taxon>
        <taxon>Streptophyta</taxon>
        <taxon>Embryophyta</taxon>
        <taxon>Tracheophyta</taxon>
        <taxon>Spermatophyta</taxon>
        <taxon>Magnoliopsida</taxon>
        <taxon>eudicotyledons</taxon>
        <taxon>Gunneridae</taxon>
        <taxon>Pentapetalae</taxon>
        <taxon>rosids</taxon>
        <taxon>fabids</taxon>
        <taxon>Fabales</taxon>
        <taxon>Fabaceae</taxon>
        <taxon>Papilionoideae</taxon>
        <taxon>50 kb inversion clade</taxon>
        <taxon>dalbergioids sensu lato</taxon>
        <taxon>Dalbergieae</taxon>
        <taxon>Pterocarpus clade</taxon>
        <taxon>Arachis</taxon>
    </lineage>
</organism>
<accession>A0A444WZP5</accession>
<dbReference type="Proteomes" id="UP000289738">
    <property type="component" value="Chromosome B10"/>
</dbReference>
<gene>
    <name evidence="1" type="ORF">Ahy_B10g101514</name>
</gene>
<evidence type="ECO:0000313" key="2">
    <source>
        <dbReference type="Proteomes" id="UP000289738"/>
    </source>
</evidence>
<keyword evidence="2" id="KW-1185">Reference proteome</keyword>
<name>A0A444WZP5_ARAHY</name>
<protein>
    <submittedName>
        <fullName evidence="1">Uncharacterized protein</fullName>
    </submittedName>
</protein>
<reference evidence="1 2" key="1">
    <citation type="submission" date="2019-01" db="EMBL/GenBank/DDBJ databases">
        <title>Sequencing of cultivated peanut Arachis hypogaea provides insights into genome evolution and oil improvement.</title>
        <authorList>
            <person name="Chen X."/>
        </authorList>
    </citation>
    <scope>NUCLEOTIDE SEQUENCE [LARGE SCALE GENOMIC DNA]</scope>
    <source>
        <strain evidence="2">cv. Fuhuasheng</strain>
        <tissue evidence="1">Leaves</tissue>
    </source>
</reference>
<comment type="caution">
    <text evidence="1">The sequence shown here is derived from an EMBL/GenBank/DDBJ whole genome shotgun (WGS) entry which is preliminary data.</text>
</comment>